<dbReference type="Pfam" id="PF00069">
    <property type="entry name" value="Pkinase"/>
    <property type="match status" value="1"/>
</dbReference>
<keyword evidence="11" id="KW-0407">Ion channel</keyword>
<comment type="subcellular location">
    <subcellularLocation>
        <location evidence="1">Membrane</location>
        <topology evidence="1">Multi-pass membrane protein</topology>
    </subcellularLocation>
</comment>
<evidence type="ECO:0000256" key="3">
    <source>
        <dbReference type="ARBA" id="ARBA00022538"/>
    </source>
</evidence>
<feature type="transmembrane region" description="Helical" evidence="12">
    <location>
        <begin position="1549"/>
        <end position="1571"/>
    </location>
</feature>
<feature type="transmembrane region" description="Helical" evidence="12">
    <location>
        <begin position="327"/>
        <end position="352"/>
    </location>
</feature>
<name>A0A812L517_9DINO</name>
<dbReference type="InterPro" id="IPR003280">
    <property type="entry name" value="2pore_dom_K_chnl"/>
</dbReference>
<dbReference type="EMBL" id="CAJNDS010000819">
    <property type="protein sequence ID" value="CAE7235975.1"/>
    <property type="molecule type" value="Genomic_DNA"/>
</dbReference>
<dbReference type="PRINTS" id="PR00169">
    <property type="entry name" value="KCHANNEL"/>
</dbReference>
<evidence type="ECO:0000256" key="6">
    <source>
        <dbReference type="ARBA" id="ARBA00022882"/>
    </source>
</evidence>
<feature type="transmembrane region" description="Helical" evidence="12">
    <location>
        <begin position="724"/>
        <end position="742"/>
    </location>
</feature>
<gene>
    <name evidence="14" type="ORF">SNAT2548_LOCUS10121</name>
</gene>
<evidence type="ECO:0000313" key="14">
    <source>
        <dbReference type="EMBL" id="CAE7235975.1"/>
    </source>
</evidence>
<feature type="non-terminal residue" evidence="14">
    <location>
        <position position="1581"/>
    </location>
</feature>
<dbReference type="Gene3D" id="1.10.510.10">
    <property type="entry name" value="Transferase(Phosphotransferase) domain 1"/>
    <property type="match status" value="1"/>
</dbReference>
<dbReference type="Proteomes" id="UP000604046">
    <property type="component" value="Unassembled WGS sequence"/>
</dbReference>
<dbReference type="PROSITE" id="PS50011">
    <property type="entry name" value="PROTEIN_KINASE_DOM"/>
    <property type="match status" value="1"/>
</dbReference>
<dbReference type="PROSITE" id="PS00108">
    <property type="entry name" value="PROTEIN_KINASE_ST"/>
    <property type="match status" value="1"/>
</dbReference>
<feature type="transmembrane region" description="Helical" evidence="12">
    <location>
        <begin position="754"/>
        <end position="775"/>
    </location>
</feature>
<feature type="transmembrane region" description="Helical" evidence="12">
    <location>
        <begin position="390"/>
        <end position="412"/>
    </location>
</feature>
<dbReference type="SUPFAM" id="SSF56112">
    <property type="entry name" value="Protein kinase-like (PK-like)"/>
    <property type="match status" value="1"/>
</dbReference>
<dbReference type="GO" id="GO:0008076">
    <property type="term" value="C:voltage-gated potassium channel complex"/>
    <property type="evidence" value="ECO:0007669"/>
    <property type="project" value="InterPro"/>
</dbReference>
<keyword evidence="8 12" id="KW-1133">Transmembrane helix</keyword>
<keyword evidence="15" id="KW-1185">Reference proteome</keyword>
<dbReference type="GO" id="GO:0005524">
    <property type="term" value="F:ATP binding"/>
    <property type="evidence" value="ECO:0007669"/>
    <property type="project" value="InterPro"/>
</dbReference>
<feature type="transmembrane region" description="Helical" evidence="12">
    <location>
        <begin position="457"/>
        <end position="483"/>
    </location>
</feature>
<dbReference type="InterPro" id="IPR027359">
    <property type="entry name" value="Volt_channel_dom_sf"/>
</dbReference>
<reference evidence="14" key="1">
    <citation type="submission" date="2021-02" db="EMBL/GenBank/DDBJ databases">
        <authorList>
            <person name="Dougan E. K."/>
            <person name="Rhodes N."/>
            <person name="Thang M."/>
            <person name="Chan C."/>
        </authorList>
    </citation>
    <scope>NUCLEOTIDE SEQUENCE</scope>
</reference>
<evidence type="ECO:0000256" key="2">
    <source>
        <dbReference type="ARBA" id="ARBA00022448"/>
    </source>
</evidence>
<feature type="transmembrane region" description="Helical" evidence="12">
    <location>
        <begin position="823"/>
        <end position="847"/>
    </location>
</feature>
<evidence type="ECO:0000256" key="12">
    <source>
        <dbReference type="SAM" id="Phobius"/>
    </source>
</evidence>
<dbReference type="InterPro" id="IPR011009">
    <property type="entry name" value="Kinase-like_dom_sf"/>
</dbReference>
<dbReference type="CDD" id="cd14016">
    <property type="entry name" value="STKc_CK1"/>
    <property type="match status" value="1"/>
</dbReference>
<proteinExistence type="predicted"/>
<organism evidence="14 15">
    <name type="scientific">Symbiodinium natans</name>
    <dbReference type="NCBI Taxonomy" id="878477"/>
    <lineage>
        <taxon>Eukaryota</taxon>
        <taxon>Sar</taxon>
        <taxon>Alveolata</taxon>
        <taxon>Dinophyceae</taxon>
        <taxon>Suessiales</taxon>
        <taxon>Symbiodiniaceae</taxon>
        <taxon>Symbiodinium</taxon>
    </lineage>
</organism>
<feature type="transmembrane region" description="Helical" evidence="12">
    <location>
        <begin position="358"/>
        <end position="378"/>
    </location>
</feature>
<feature type="transmembrane region" description="Helical" evidence="12">
    <location>
        <begin position="688"/>
        <end position="712"/>
    </location>
</feature>
<evidence type="ECO:0000259" key="13">
    <source>
        <dbReference type="PROSITE" id="PS50011"/>
    </source>
</evidence>
<accession>A0A812L517</accession>
<dbReference type="PRINTS" id="PR01333">
    <property type="entry name" value="2POREKCHANEL"/>
</dbReference>
<dbReference type="InterPro" id="IPR008271">
    <property type="entry name" value="Ser/Thr_kinase_AS"/>
</dbReference>
<keyword evidence="5" id="KW-0631">Potassium channel</keyword>
<evidence type="ECO:0000256" key="9">
    <source>
        <dbReference type="ARBA" id="ARBA00023065"/>
    </source>
</evidence>
<comment type="caution">
    <text evidence="14">The sequence shown here is derived from an EMBL/GenBank/DDBJ whole genome shotgun (WGS) entry which is preliminary data.</text>
</comment>
<feature type="transmembrane region" description="Helical" evidence="12">
    <location>
        <begin position="885"/>
        <end position="904"/>
    </location>
</feature>
<dbReference type="InterPro" id="IPR005821">
    <property type="entry name" value="Ion_trans_dom"/>
</dbReference>
<evidence type="ECO:0000256" key="11">
    <source>
        <dbReference type="ARBA" id="ARBA00023303"/>
    </source>
</evidence>
<keyword evidence="6" id="KW-0851">Voltage-gated channel</keyword>
<feature type="transmembrane region" description="Helical" evidence="12">
    <location>
        <begin position="521"/>
        <end position="545"/>
    </location>
</feature>
<dbReference type="Gene3D" id="1.20.120.350">
    <property type="entry name" value="Voltage-gated potassium channels. Chain C"/>
    <property type="match status" value="2"/>
</dbReference>
<dbReference type="Pfam" id="PF00520">
    <property type="entry name" value="Ion_trans"/>
    <property type="match status" value="2"/>
</dbReference>
<evidence type="ECO:0000256" key="10">
    <source>
        <dbReference type="ARBA" id="ARBA00023136"/>
    </source>
</evidence>
<feature type="transmembrane region" description="Helical" evidence="12">
    <location>
        <begin position="1465"/>
        <end position="1491"/>
    </location>
</feature>
<dbReference type="GO" id="GO:0004672">
    <property type="term" value="F:protein kinase activity"/>
    <property type="evidence" value="ECO:0007669"/>
    <property type="project" value="InterPro"/>
</dbReference>
<feature type="non-terminal residue" evidence="14">
    <location>
        <position position="1"/>
    </location>
</feature>
<evidence type="ECO:0000256" key="8">
    <source>
        <dbReference type="ARBA" id="ARBA00022989"/>
    </source>
</evidence>
<dbReference type="Gene3D" id="1.10.287.70">
    <property type="match status" value="2"/>
</dbReference>
<evidence type="ECO:0000256" key="5">
    <source>
        <dbReference type="ARBA" id="ARBA00022826"/>
    </source>
</evidence>
<dbReference type="PANTHER" id="PTHR11537:SF254">
    <property type="entry name" value="POTASSIUM VOLTAGE-GATED CHANNEL PROTEIN SHAB"/>
    <property type="match status" value="1"/>
</dbReference>
<feature type="transmembrane region" description="Helical" evidence="12">
    <location>
        <begin position="1397"/>
        <end position="1422"/>
    </location>
</feature>
<keyword evidence="2" id="KW-0813">Transport</keyword>
<feature type="domain" description="Protein kinase" evidence="13">
    <location>
        <begin position="1"/>
        <end position="293"/>
    </location>
</feature>
<keyword evidence="9" id="KW-0406">Ion transport</keyword>
<protein>
    <recommendedName>
        <fullName evidence="13">Protein kinase domain-containing protein</fullName>
    </recommendedName>
</protein>
<dbReference type="GO" id="GO:0001508">
    <property type="term" value="P:action potential"/>
    <property type="evidence" value="ECO:0007669"/>
    <property type="project" value="TreeGrafter"/>
</dbReference>
<keyword evidence="10 12" id="KW-0472">Membrane</keyword>
<keyword evidence="4 12" id="KW-0812">Transmembrane</keyword>
<sequence>VKHPQLLYEAKLLEQAAGQGFPKVYWHGREGDFNILVMERLGASLEELLALCGGRLSLRTVLLLAEQMIQRVQLLHSLGFVHRDIKAENFLIGWKSSRRMLYAIDLGLARPWRESSGAHVPYKDGKKLVGTARFSSVTSHLGVAQSRRDDVEALAYLLLYLRRGRLPWQGLGTATEEAKYERILDAKMSITPAELCKGEPAQFAAFLKYARGLGYTEEPDYAKLRGLFRSVLLQQKGVQEANMRDLAFDWEVEVPAAKALDLAKEPVTDGALANSSAPPAVKGRFKAEGHAELGEHVSGVFGYKLCLAQVQVEETHDSEHEEGRRWWCFWTILNAVSCILVIFSITTTVVLSTPRFNFIHIHGGVEIVCSAFFCFEYVLRVAAAPNLWKYVCSCLGIVDLIVAAASLPTLIIRTVELLRGRGHIPFFYPLLPLRMLRLLKLVYYLPESRQLCNAIKGVARFIMVFLLGVLVIILMLGSCLHVAENGREGFESIPAGMWWAAVTITTVGYGDAVPQTVLGKLFASLSMLIGYGMLAIPTLLGTFNVRNEDPKRKAKTEKLDMEASGLKRRTTSFGRDAPEGLVPVQIRPADCDPAGCLKHSVGFALLEEAVVQWSPPEVALSGNLQSESSREFRVSFFSASHGDGAEPPVARGSIRYGRASVRDRYVSLASPDDLHHNENSREFHYRRFWLTLNLLSIFIVVLSVVLTVVMSLPEVRASESYTQIYDVVEMLCAAFFVVEYLLRLCGSGMRRLSYACSGLGLVDLVVALSSMAAIVTRYRDLVQGGHGGNLCQPLVCLRMLRLLKLMHYIQECRQLSHALSTDFRFITVFLFGILVIVLMLGTCLYAAENGDNGFESIPHGMWWATVTLTTVGYGDLVPQTCWGKFFAACSMLIGYGLLAVPTLLGTVQATKSTFNEPPLALRSPTRTAIDLDASNNVEYFSLQPRANDVDRWRCLKPSSGQSLLDEVVHQWSRREDVSLSRWHAYHYSFTLSLPLQQLCEDSDLYVQVQACPNSDSSSDFQVIFHCGQCYSPDTLDRALAEGHVRYFLTVGFIESASSDTDDAEDEGGSCLQIIIIIAVGFFGCIDLSHRLAKSGERSENLAEFTGEALHALKHELKSSAGDLKVKLPERVDSMIDSIEVAEEKAKSLVQTFQAGGFQDSAVQTVSQAIYGKLMLMLYVASRRVKAAAASVQSMPWPAISTYMTSINGALGRLQGMAELLVPHLPANAQKVVFEFTNATSQLDGISLRMEGDLQGLRDLDALCVSFTSNVTKLAAQTMDPSAEDKVEQLMKTHRPFTLLHDEGLVELSQLLDQGAVKNFVNLTASQKAEASRVLADVTDLIERLAGKLRSIRDGTVTEIAKSAEDGVESTEPEWSFLASQVQNVGAALKNSLSQLAWLYSLLGGVMMASVLVVMSLAVAYVFSLYHRSKNGTYLDFADDLDGWKGCILRALRCVVNSFSCVAVELLLDVLAVILLVLALVFSTLAGVHLAVYSACQADPILTHNTACTQAVESFSHVLQEQDFFAGHTCERDGILMCQDVVVSSSSWPVLVAVIIPTVGALLTCCLSRQVVVERHEAQLRA</sequence>
<dbReference type="InterPro" id="IPR000719">
    <property type="entry name" value="Prot_kinase_dom"/>
</dbReference>
<dbReference type="InterPro" id="IPR028325">
    <property type="entry name" value="VG_K_chnl"/>
</dbReference>
<dbReference type="SMART" id="SM00220">
    <property type="entry name" value="S_TKc"/>
    <property type="match status" value="1"/>
</dbReference>
<keyword evidence="3" id="KW-0633">Potassium transport</keyword>
<dbReference type="SUPFAM" id="SSF81324">
    <property type="entry name" value="Voltage-gated potassium channels"/>
    <property type="match status" value="2"/>
</dbReference>
<dbReference type="PANTHER" id="PTHR11537">
    <property type="entry name" value="VOLTAGE-GATED POTASSIUM CHANNEL"/>
    <property type="match status" value="1"/>
</dbReference>
<evidence type="ECO:0000256" key="1">
    <source>
        <dbReference type="ARBA" id="ARBA00004141"/>
    </source>
</evidence>
<evidence type="ECO:0000256" key="4">
    <source>
        <dbReference type="ARBA" id="ARBA00022692"/>
    </source>
</evidence>
<keyword evidence="7" id="KW-0630">Potassium</keyword>
<evidence type="ECO:0000256" key="7">
    <source>
        <dbReference type="ARBA" id="ARBA00022958"/>
    </source>
</evidence>
<evidence type="ECO:0000313" key="15">
    <source>
        <dbReference type="Proteomes" id="UP000604046"/>
    </source>
</evidence>
<dbReference type="GO" id="GO:0005249">
    <property type="term" value="F:voltage-gated potassium channel activity"/>
    <property type="evidence" value="ECO:0007669"/>
    <property type="project" value="InterPro"/>
</dbReference>
<dbReference type="OrthoDB" id="424587at2759"/>